<dbReference type="SUPFAM" id="SSF51735">
    <property type="entry name" value="NAD(P)-binding Rossmann-fold domains"/>
    <property type="match status" value="1"/>
</dbReference>
<evidence type="ECO:0000313" key="5">
    <source>
        <dbReference type="Proteomes" id="UP000443843"/>
    </source>
</evidence>
<keyword evidence="5" id="KW-1185">Reference proteome</keyword>
<evidence type="ECO:0000256" key="1">
    <source>
        <dbReference type="ARBA" id="ARBA00006484"/>
    </source>
</evidence>
<dbReference type="InterPro" id="IPR020904">
    <property type="entry name" value="Sc_DH/Rdtase_CS"/>
</dbReference>
<name>A0A844WEC3_9RHOB</name>
<organism evidence="4 5">
    <name type="scientific">Pseudooceanicola pacificus</name>
    <dbReference type="NCBI Taxonomy" id="2676438"/>
    <lineage>
        <taxon>Bacteria</taxon>
        <taxon>Pseudomonadati</taxon>
        <taxon>Pseudomonadota</taxon>
        <taxon>Alphaproteobacteria</taxon>
        <taxon>Rhodobacterales</taxon>
        <taxon>Paracoccaceae</taxon>
        <taxon>Pseudooceanicola</taxon>
    </lineage>
</organism>
<gene>
    <name evidence="4" type="ORF">GLS40_13010</name>
</gene>
<evidence type="ECO:0000313" key="4">
    <source>
        <dbReference type="EMBL" id="MWB78952.1"/>
    </source>
</evidence>
<keyword evidence="2" id="KW-0560">Oxidoreductase</keyword>
<dbReference type="InterPro" id="IPR002347">
    <property type="entry name" value="SDR_fam"/>
</dbReference>
<reference evidence="4 5" key="1">
    <citation type="submission" date="2019-11" db="EMBL/GenBank/DDBJ databases">
        <title>Pseudooceanicola pacifica sp. nov., isolated from deep-sea sediment of the Pacific Ocean.</title>
        <authorList>
            <person name="Lyu L."/>
        </authorList>
    </citation>
    <scope>NUCLEOTIDE SEQUENCE [LARGE SCALE GENOMIC DNA]</scope>
    <source>
        <strain evidence="4 5">216_PA32_1</strain>
    </source>
</reference>
<protein>
    <submittedName>
        <fullName evidence="4">SDR family oxidoreductase</fullName>
    </submittedName>
</protein>
<dbReference type="EMBL" id="WNXQ01000007">
    <property type="protein sequence ID" value="MWB78952.1"/>
    <property type="molecule type" value="Genomic_DNA"/>
</dbReference>
<dbReference type="PRINTS" id="PR00080">
    <property type="entry name" value="SDRFAMILY"/>
</dbReference>
<dbReference type="PANTHER" id="PTHR42760:SF40">
    <property type="entry name" value="3-OXOACYL-[ACYL-CARRIER-PROTEIN] REDUCTASE, CHLOROPLASTIC"/>
    <property type="match status" value="1"/>
</dbReference>
<dbReference type="FunFam" id="3.40.50.720:FF:000173">
    <property type="entry name" value="3-oxoacyl-[acyl-carrier protein] reductase"/>
    <property type="match status" value="1"/>
</dbReference>
<evidence type="ECO:0000256" key="2">
    <source>
        <dbReference type="ARBA" id="ARBA00023002"/>
    </source>
</evidence>
<sequence>MADRTLLITGASSGIGAATARMAAAPGVTLLLHYGSNRAGAEAVAAELRGKGATAHLLQCDFARPEGIEAMFARAAPLADPSLPLHLVNNAGIVDSTASIAEMTPERLTRMFTVNITSAILAARGAVALMRRGTAGGAIVNISSAAARLGSGNQFLDYAASKGAIDTFTLGLADELAPEGIRVNAVRPGLIDTDIHAKGGEPDRAARLAPNVPLRRTGRADEIAEAILWLLSDRASYVTRSILDVTGGR</sequence>
<proteinExistence type="inferred from homology"/>
<dbReference type="PROSITE" id="PS00061">
    <property type="entry name" value="ADH_SHORT"/>
    <property type="match status" value="1"/>
</dbReference>
<dbReference type="AlphaFoldDB" id="A0A844WEC3"/>
<dbReference type="InterPro" id="IPR036291">
    <property type="entry name" value="NAD(P)-bd_dom_sf"/>
</dbReference>
<evidence type="ECO:0000259" key="3">
    <source>
        <dbReference type="SMART" id="SM00822"/>
    </source>
</evidence>
<dbReference type="RefSeq" id="WP_160383162.1">
    <property type="nucleotide sequence ID" value="NZ_WNXQ01000007.1"/>
</dbReference>
<comment type="similarity">
    <text evidence="1">Belongs to the short-chain dehydrogenases/reductases (SDR) family.</text>
</comment>
<dbReference type="GO" id="GO:0030497">
    <property type="term" value="P:fatty acid elongation"/>
    <property type="evidence" value="ECO:0007669"/>
    <property type="project" value="TreeGrafter"/>
</dbReference>
<dbReference type="PANTHER" id="PTHR42760">
    <property type="entry name" value="SHORT-CHAIN DEHYDROGENASES/REDUCTASES FAMILY MEMBER"/>
    <property type="match status" value="1"/>
</dbReference>
<dbReference type="SMART" id="SM00822">
    <property type="entry name" value="PKS_KR"/>
    <property type="match status" value="1"/>
</dbReference>
<comment type="caution">
    <text evidence="4">The sequence shown here is derived from an EMBL/GenBank/DDBJ whole genome shotgun (WGS) entry which is preliminary data.</text>
</comment>
<dbReference type="PRINTS" id="PR00081">
    <property type="entry name" value="GDHRDH"/>
</dbReference>
<dbReference type="Pfam" id="PF13561">
    <property type="entry name" value="adh_short_C2"/>
    <property type="match status" value="1"/>
</dbReference>
<dbReference type="GO" id="GO:0016616">
    <property type="term" value="F:oxidoreductase activity, acting on the CH-OH group of donors, NAD or NADP as acceptor"/>
    <property type="evidence" value="ECO:0007669"/>
    <property type="project" value="UniProtKB-ARBA"/>
</dbReference>
<dbReference type="InterPro" id="IPR057326">
    <property type="entry name" value="KR_dom"/>
</dbReference>
<dbReference type="CDD" id="cd05233">
    <property type="entry name" value="SDR_c"/>
    <property type="match status" value="1"/>
</dbReference>
<accession>A0A844WEC3</accession>
<dbReference type="Gene3D" id="3.40.50.720">
    <property type="entry name" value="NAD(P)-binding Rossmann-like Domain"/>
    <property type="match status" value="1"/>
</dbReference>
<dbReference type="Proteomes" id="UP000443843">
    <property type="component" value="Unassembled WGS sequence"/>
</dbReference>
<feature type="domain" description="Ketoreductase" evidence="3">
    <location>
        <begin position="4"/>
        <end position="179"/>
    </location>
</feature>